<keyword evidence="3" id="KW-1185">Reference proteome</keyword>
<feature type="compositionally biased region" description="Low complexity" evidence="1">
    <location>
        <begin position="44"/>
        <end position="53"/>
    </location>
</feature>
<proteinExistence type="predicted"/>
<feature type="compositionally biased region" description="Basic and acidic residues" evidence="1">
    <location>
        <begin position="32"/>
        <end position="43"/>
    </location>
</feature>
<name>H0E6N5_9ACTN</name>
<accession>H0E6N5</accession>
<evidence type="ECO:0000256" key="1">
    <source>
        <dbReference type="SAM" id="MobiDB-lite"/>
    </source>
</evidence>
<gene>
    <name evidence="2" type="ORF">PAI11_24850</name>
</gene>
<comment type="caution">
    <text evidence="2">The sequence shown here is derived from an EMBL/GenBank/DDBJ whole genome shotgun (WGS) entry which is preliminary data.</text>
</comment>
<evidence type="ECO:0000313" key="3">
    <source>
        <dbReference type="Proteomes" id="UP000005143"/>
    </source>
</evidence>
<dbReference type="Proteomes" id="UP000005143">
    <property type="component" value="Unassembled WGS sequence"/>
</dbReference>
<dbReference type="EMBL" id="AGUD01000206">
    <property type="protein sequence ID" value="EHN10682.1"/>
    <property type="molecule type" value="Genomic_DNA"/>
</dbReference>
<reference evidence="2 3" key="1">
    <citation type="journal article" date="2013" name="Biodegradation">
        <title>Quantitative proteomic analysis of ibuprofen-degrading Patulibacter sp. strain I11.</title>
        <authorList>
            <person name="Almeida B."/>
            <person name="Kjeldal H."/>
            <person name="Lolas I."/>
            <person name="Knudsen A.D."/>
            <person name="Carvalho G."/>
            <person name="Nielsen K.L."/>
            <person name="Barreto Crespo M.T."/>
            <person name="Stensballe A."/>
            <person name="Nielsen J.L."/>
        </authorList>
    </citation>
    <scope>NUCLEOTIDE SEQUENCE [LARGE SCALE GENOMIC DNA]</scope>
    <source>
        <strain evidence="2 3">I11</strain>
    </source>
</reference>
<organism evidence="2 3">
    <name type="scientific">Patulibacter medicamentivorans</name>
    <dbReference type="NCBI Taxonomy" id="1097667"/>
    <lineage>
        <taxon>Bacteria</taxon>
        <taxon>Bacillati</taxon>
        <taxon>Actinomycetota</taxon>
        <taxon>Thermoleophilia</taxon>
        <taxon>Solirubrobacterales</taxon>
        <taxon>Patulibacteraceae</taxon>
        <taxon>Patulibacter</taxon>
    </lineage>
</organism>
<dbReference type="AlphaFoldDB" id="H0E6N5"/>
<feature type="region of interest" description="Disordered" evidence="1">
    <location>
        <begin position="32"/>
        <end position="66"/>
    </location>
</feature>
<sequence length="89" mass="9294">MTEPLGGDQLAAIGWNGDHGLTSAGNQFLYFRKTDDDRSRDPADAAGAGPRGSHWPPRPVAAGARPRRDWVRVVSSVGGAVTVSPTLAA</sequence>
<evidence type="ECO:0000313" key="2">
    <source>
        <dbReference type="EMBL" id="EHN10682.1"/>
    </source>
</evidence>
<protein>
    <submittedName>
        <fullName evidence="2">Uncharacterized protein</fullName>
    </submittedName>
</protein>